<accession>A0A8H3J5A6</accession>
<comment type="caution">
    <text evidence="2">The sequence shown here is derived from an EMBL/GenBank/DDBJ whole genome shotgun (WGS) entry which is preliminary data.</text>
</comment>
<reference evidence="2" key="1">
    <citation type="submission" date="2021-03" db="EMBL/GenBank/DDBJ databases">
        <authorList>
            <person name="Tagirdzhanova G."/>
        </authorList>
    </citation>
    <scope>NUCLEOTIDE SEQUENCE</scope>
</reference>
<feature type="compositionally biased region" description="Low complexity" evidence="1">
    <location>
        <begin position="177"/>
        <end position="187"/>
    </location>
</feature>
<feature type="compositionally biased region" description="Low complexity" evidence="1">
    <location>
        <begin position="240"/>
        <end position="250"/>
    </location>
</feature>
<feature type="compositionally biased region" description="Low complexity" evidence="1">
    <location>
        <begin position="148"/>
        <end position="167"/>
    </location>
</feature>
<gene>
    <name evidence="2" type="ORF">HETSPECPRED_002649</name>
</gene>
<evidence type="ECO:0000313" key="3">
    <source>
        <dbReference type="Proteomes" id="UP000664521"/>
    </source>
</evidence>
<protein>
    <submittedName>
        <fullName evidence="2">Uncharacterized protein</fullName>
    </submittedName>
</protein>
<proteinExistence type="predicted"/>
<keyword evidence="3" id="KW-1185">Reference proteome</keyword>
<feature type="compositionally biased region" description="Polar residues" evidence="1">
    <location>
        <begin position="76"/>
        <end position="85"/>
    </location>
</feature>
<sequence>MTSQAAVHSPSSERSDSSQSNLANGHEPNHLQTFTNHGDLNFPFVHFDTSPPRASRRSFEIDLATLQNPELERSVTTEPNRGTGQPSPPAPMIDARHERPSQRPDGLSPESSHAIRDPFPEQRVPSALSAHPTSPTSIYHDDGLLPVSSSQPPSTSTQRNIPTVQPTSPNPPPTSAPLPSTQPTSLPAPIPAFDGQRATHVHHPPSQLIPPPTAQQASSSPQPPPSTTITPLSHPETLQPTTSTTSPPRSNNHHPGGPRDRSRRRFARWIRRRFRRQLPWLEGWLHGREGSERREARRAIRAAEEAGFR</sequence>
<dbReference type="Proteomes" id="UP000664521">
    <property type="component" value="Unassembled WGS sequence"/>
</dbReference>
<dbReference type="EMBL" id="CAJPDS010000164">
    <property type="protein sequence ID" value="CAF9940829.1"/>
    <property type="molecule type" value="Genomic_DNA"/>
</dbReference>
<dbReference type="AlphaFoldDB" id="A0A8H3J5A6"/>
<feature type="region of interest" description="Disordered" evidence="1">
    <location>
        <begin position="289"/>
        <end position="309"/>
    </location>
</feature>
<name>A0A8H3J5A6_9LECA</name>
<evidence type="ECO:0000313" key="2">
    <source>
        <dbReference type="EMBL" id="CAF9940829.1"/>
    </source>
</evidence>
<feature type="region of interest" description="Disordered" evidence="1">
    <location>
        <begin position="1"/>
        <end position="264"/>
    </location>
</feature>
<organism evidence="2 3">
    <name type="scientific">Heterodermia speciosa</name>
    <dbReference type="NCBI Taxonomy" id="116794"/>
    <lineage>
        <taxon>Eukaryota</taxon>
        <taxon>Fungi</taxon>
        <taxon>Dikarya</taxon>
        <taxon>Ascomycota</taxon>
        <taxon>Pezizomycotina</taxon>
        <taxon>Lecanoromycetes</taxon>
        <taxon>OSLEUM clade</taxon>
        <taxon>Lecanoromycetidae</taxon>
        <taxon>Caliciales</taxon>
        <taxon>Physciaceae</taxon>
        <taxon>Heterodermia</taxon>
    </lineage>
</organism>
<evidence type="ECO:0000256" key="1">
    <source>
        <dbReference type="SAM" id="MobiDB-lite"/>
    </source>
</evidence>